<dbReference type="InterPro" id="IPR011993">
    <property type="entry name" value="PH-like_dom_sf"/>
</dbReference>
<feature type="domain" description="RanBD1" evidence="1">
    <location>
        <begin position="1"/>
        <end position="85"/>
    </location>
</feature>
<sequence>MGKARGRGMSQDVTWTLKVIANHHLVPDIKLAHNASSDRAWVWNTWAELSDGELQTFSSATRFASTKDAKLFNAAFFKVQQENEAAFAVR</sequence>
<dbReference type="PANTHER" id="PTHR23138:SF87">
    <property type="entry name" value="E3 SUMO-PROTEIN LIGASE RANBP2"/>
    <property type="match status" value="1"/>
</dbReference>
<accession>A0A4V6WL91</accession>
<dbReference type="Gene3D" id="2.30.29.30">
    <property type="entry name" value="Pleckstrin-homology domain (PH domain)/Phosphotyrosine-binding domain (PTB)"/>
    <property type="match status" value="1"/>
</dbReference>
<dbReference type="GO" id="GO:0005737">
    <property type="term" value="C:cytoplasm"/>
    <property type="evidence" value="ECO:0007669"/>
    <property type="project" value="TreeGrafter"/>
</dbReference>
<organism evidence="2 3">
    <name type="scientific">Friedmanniomyces simplex</name>
    <dbReference type="NCBI Taxonomy" id="329884"/>
    <lineage>
        <taxon>Eukaryota</taxon>
        <taxon>Fungi</taxon>
        <taxon>Dikarya</taxon>
        <taxon>Ascomycota</taxon>
        <taxon>Pezizomycotina</taxon>
        <taxon>Dothideomycetes</taxon>
        <taxon>Dothideomycetidae</taxon>
        <taxon>Mycosphaerellales</taxon>
        <taxon>Teratosphaeriaceae</taxon>
        <taxon>Friedmanniomyces</taxon>
    </lineage>
</organism>
<dbReference type="PANTHER" id="PTHR23138">
    <property type="entry name" value="RAN BINDING PROTEIN"/>
    <property type="match status" value="1"/>
</dbReference>
<dbReference type="Pfam" id="PF00638">
    <property type="entry name" value="Ran_BP1"/>
    <property type="match status" value="1"/>
</dbReference>
<comment type="caution">
    <text evidence="2">The sequence shown here is derived from an EMBL/GenBank/DDBJ whole genome shotgun (WGS) entry which is preliminary data.</text>
</comment>
<dbReference type="OrthoDB" id="2357150at2759"/>
<name>A0A4V6WL91_9PEZI</name>
<evidence type="ECO:0000313" key="2">
    <source>
        <dbReference type="EMBL" id="TKA79169.1"/>
    </source>
</evidence>
<protein>
    <recommendedName>
        <fullName evidence="1">RanBD1 domain-containing protein</fullName>
    </recommendedName>
</protein>
<dbReference type="InterPro" id="IPR045255">
    <property type="entry name" value="RanBP1-like"/>
</dbReference>
<dbReference type="EMBL" id="NAJQ01000096">
    <property type="protein sequence ID" value="TKA79169.1"/>
    <property type="molecule type" value="Genomic_DNA"/>
</dbReference>
<proteinExistence type="predicted"/>
<dbReference type="PROSITE" id="PS50196">
    <property type="entry name" value="RANBD1"/>
    <property type="match status" value="1"/>
</dbReference>
<dbReference type="Proteomes" id="UP000309340">
    <property type="component" value="Unassembled WGS sequence"/>
</dbReference>
<dbReference type="GO" id="GO:0005096">
    <property type="term" value="F:GTPase activator activity"/>
    <property type="evidence" value="ECO:0007669"/>
    <property type="project" value="TreeGrafter"/>
</dbReference>
<evidence type="ECO:0000259" key="1">
    <source>
        <dbReference type="PROSITE" id="PS50196"/>
    </source>
</evidence>
<dbReference type="InterPro" id="IPR000156">
    <property type="entry name" value="Ran_bind_dom"/>
</dbReference>
<dbReference type="SUPFAM" id="SSF50729">
    <property type="entry name" value="PH domain-like"/>
    <property type="match status" value="1"/>
</dbReference>
<dbReference type="AlphaFoldDB" id="A0A4V6WL91"/>
<gene>
    <name evidence="2" type="ORF">B0A55_03484</name>
</gene>
<keyword evidence="3" id="KW-1185">Reference proteome</keyword>
<evidence type="ECO:0000313" key="3">
    <source>
        <dbReference type="Proteomes" id="UP000309340"/>
    </source>
</evidence>
<reference evidence="2 3" key="1">
    <citation type="submission" date="2017-03" db="EMBL/GenBank/DDBJ databases">
        <title>Genomes of endolithic fungi from Antarctica.</title>
        <authorList>
            <person name="Coleine C."/>
            <person name="Masonjones S."/>
            <person name="Stajich J.E."/>
        </authorList>
    </citation>
    <scope>NUCLEOTIDE SEQUENCE [LARGE SCALE GENOMIC DNA]</scope>
    <source>
        <strain evidence="2 3">CCFEE 5184</strain>
    </source>
</reference>
<dbReference type="STRING" id="329884.A0A4V6WL91"/>
<dbReference type="GO" id="GO:0005643">
    <property type="term" value="C:nuclear pore"/>
    <property type="evidence" value="ECO:0007669"/>
    <property type="project" value="TreeGrafter"/>
</dbReference>